<feature type="region of interest" description="Disordered" evidence="1">
    <location>
        <begin position="1070"/>
        <end position="1089"/>
    </location>
</feature>
<dbReference type="EMBL" id="AMQN01001196">
    <property type="status" value="NOT_ANNOTATED_CDS"/>
    <property type="molecule type" value="Genomic_DNA"/>
</dbReference>
<feature type="compositionally biased region" description="Basic and acidic residues" evidence="1">
    <location>
        <begin position="927"/>
        <end position="944"/>
    </location>
</feature>
<dbReference type="CDD" id="cd17159">
    <property type="entry name" value="DCX4_DCDC5"/>
    <property type="match status" value="1"/>
</dbReference>
<dbReference type="CDD" id="cd17157">
    <property type="entry name" value="DCX2_DCDC5"/>
    <property type="match status" value="1"/>
</dbReference>
<dbReference type="InterPro" id="IPR056415">
    <property type="entry name" value="DCX2_DCDC1"/>
</dbReference>
<dbReference type="Pfam" id="PF25510">
    <property type="entry name" value="Ubiquitin_DCDC1"/>
    <property type="match status" value="1"/>
</dbReference>
<feature type="domain" description="Doublecortin" evidence="2">
    <location>
        <begin position="1473"/>
        <end position="1513"/>
    </location>
</feature>
<dbReference type="InterPro" id="IPR057424">
    <property type="entry name" value="Ubiquitin_DCDC1"/>
</dbReference>
<dbReference type="GO" id="GO:0008017">
    <property type="term" value="F:microtubule binding"/>
    <property type="evidence" value="ECO:0007669"/>
    <property type="project" value="InterPro"/>
</dbReference>
<accession>R7URV3</accession>
<proteinExistence type="predicted"/>
<dbReference type="InterPro" id="IPR003533">
    <property type="entry name" value="Doublecortin_dom"/>
</dbReference>
<dbReference type="OMA" id="IMVAYKT"/>
<dbReference type="PROSITE" id="PS50309">
    <property type="entry name" value="DC"/>
    <property type="match status" value="2"/>
</dbReference>
<dbReference type="CDD" id="cd17158">
    <property type="entry name" value="DCX3_DCDC5"/>
    <property type="match status" value="1"/>
</dbReference>
<dbReference type="InterPro" id="IPR043188">
    <property type="entry name" value="DCDC1"/>
</dbReference>
<sequence>MSRPSSGKRPVSGKLGGGGMQMSGTGEVVSYEDLLVAQYLEELKKSPPYTKPTSVSVHQSPYLQKLAHTHIVPTTNMSRRRPASAIMVSASSKPKVDPKFIADSTLWDPATPREDPCKRRRPISAPVHKRPMSSLSSSYGASRPTSAKSSVHGGKRVRSLYKRQPRVIVVTAFKNGDREVVAKVAAPTIKILLENCTDKLGLSSAARRIFLDDGTEVFTSKEIPRDSEVFISCGESFKDPFKPVIKQDELSKSTTWTRNGVVWNQDCKKRATKPRLSKRFRNLLEQSKRRVLVFKNGHGSQGNEIVADPDRFEDFLVACTAKLDLGIYARALYDWEGNEINNLQDAPVLDQCLQTWSTPVLGPLWVSKGEGFSPKGVCEFLDGLINYTKGKLKEAEHYKRQLQFGQSDETKDKVEIVTILSMSAKEIEESLDIVNKDTEDFGNALNRLKQQKSKIKQNVAEEQGEGFEYTLKHIEKIEADHRMVGTKGIRLRVYENGTDDSEVVIFFNLQQAVRGIGHDKEMLLARLLDQCGSCSLLANPKLNPAIRPIPKKIYDNMGSPITDVFDLEYDQEIWLSFGEPWKNPFTYVVSATFDKIRALDIQGANCVRTGIREQLMVEDVKGKEKSGNWEVIEGIPDGMYVTDVHPQMDPVEREHIQGLLETSEIHPQNTSFLSAKDNVNLLLYAEVVVDTKKKRGNKDLWPADAQSWVISKNGYIYSKAFPQLVLGASEYKVSTSLRHPHLGGSDHHVEGFAINIQRKASSAAQQWDFTPDGFIQNAAHPGLCLTYLGAQFSNEESQVHNEAEGTPSGFKCYLALCDKQEGRALKAQRWALKQERLDNLGQWKHTRADNPEWSKRALSWPVSEDGILNDNYDWPMEGYLLPYAPPIKVKGDQQKSSNSSSIRLMVLKNGERDLNKLVPVVGPDLTNMRKDHEGQKKKSKKDPDAESIDIDISLHCNKDMSILQLELVMFLERCTSMLDLPFAARRLFDQNGKEHFSLRSLERDQVMYVTCGEAWADPSLSKAEQQRRHLLANLNRDLDQIRQFVLLRNPSSLVLEVDGGLSPGSPLIVSSNASGPQEEVSSPKKGKSATFAEVDDDNELFNGKVSAHEIAHQRAEERLNRLKWPWERIEDGGFDNAEDGEEKNFSNKEMYRKFKQKVRRSNVDLRMQAQKFVFEDGYIMCQKDRSLVLTVSEQEGRVAEVTVARLNPDNIFQRWILCDNNNKDVCQRCQSYTCKDSIIQSKNNANMVLTVGMPSSVADHEDPLSYIGCAVTLQQRKTSQFGRANQRWHFDANTGIIEAFHTDTMDKEITAANKANVCTFSVMGATEIDQPGYVVEMQISGKTDHDGSKLTKKILVCSSCARAMRGRHKLERVKTSVDFACSMGIAKQLGIRQIGSFQCLNGKVDLSTFEAEHTLEEWEGQLDKLREELSVRTIAREISAARTPYTVKVMSFRNGEGRLKPGEIIVGSSVAGILEQATARLGLQSAARRLYTHDGTVIMDLDDLVVWVREEYVREARLQMRREAKAKRLARTQQEQGNAPKLMDKVQLDSDVSEDDGEEEEEEEVEERGMEIQEVEEHSMLGYNAENARSVIDPGSWRNVIMLPNPPEAISVDGFITQWQMFAIKEGKVALLTLRPNTEADLNTFELTGKIVCEVPHAGHHSLDLDEDIRIAVRKGDVIGFHFIGDPIIPYEIDKEANQNPFYKKISGEAPSVGDSIKMSMWNQNGMRKYAVCARVTTKTQRKVEARVQRARPKSAKRKSRQGPHIDLPPVDMVLKYPIEAWISCGEAFVKPSNVEKNFERSQEQREERAAVAYELEKEKHVLRQMQGRRLEGQNPGQYRSTRNPQHPVLVHGHWQEAPLGEMVKHDIVHQLETHLHEMKASQKPNGVKPVNAKGISRLYTQPSMKRVLVFPNGENLERAVYVWGESLDQLLDNSTTRLNLRKPAKYVFDLNGSVVKRSRDVSISVHLFLLSQLDDFSDIERDQLLCVGPSRTFLQPRESRQMVEIKANWGRARKQYGPQATDLVVSSQRNSHVDVDPFGPSPLAGGNQGDENFNDTRRNRAKSAKRR</sequence>
<dbReference type="GO" id="GO:0035556">
    <property type="term" value="P:intracellular signal transduction"/>
    <property type="evidence" value="ECO:0007669"/>
    <property type="project" value="InterPro"/>
</dbReference>
<dbReference type="PANTHER" id="PTHR46302:SF3">
    <property type="entry name" value="DOUBLECORTIN DOMAIN-CONTAINING PROTEIN 1"/>
    <property type="match status" value="1"/>
</dbReference>
<feature type="region of interest" description="Disordered" evidence="1">
    <location>
        <begin position="107"/>
        <end position="156"/>
    </location>
</feature>
<gene>
    <name evidence="3" type="ORF">CAPTEDRAFT_220130</name>
</gene>
<dbReference type="InterPro" id="IPR035992">
    <property type="entry name" value="Ricin_B-like_lectins"/>
</dbReference>
<dbReference type="PROSITE" id="PS50231">
    <property type="entry name" value="RICIN_B_LECTIN"/>
    <property type="match status" value="1"/>
</dbReference>
<feature type="compositionally biased region" description="Basic residues" evidence="1">
    <location>
        <begin position="118"/>
        <end position="131"/>
    </location>
</feature>
<evidence type="ECO:0000256" key="1">
    <source>
        <dbReference type="SAM" id="MobiDB-lite"/>
    </source>
</evidence>
<dbReference type="CDD" id="cd23427">
    <property type="entry name" value="beta-trefoil_Ricin_DCDC1"/>
    <property type="match status" value="1"/>
</dbReference>
<feature type="region of interest" description="Disordered" evidence="1">
    <location>
        <begin position="1"/>
        <end position="23"/>
    </location>
</feature>
<dbReference type="Gene3D" id="3.10.20.230">
    <property type="entry name" value="Doublecortin domain"/>
    <property type="match status" value="1"/>
</dbReference>
<feature type="region of interest" description="Disordered" evidence="1">
    <location>
        <begin position="922"/>
        <end position="944"/>
    </location>
</feature>
<dbReference type="SUPFAM" id="SSF89837">
    <property type="entry name" value="Doublecortin (DC)"/>
    <property type="match status" value="5"/>
</dbReference>
<keyword evidence="5" id="KW-1185">Reference proteome</keyword>
<evidence type="ECO:0000313" key="4">
    <source>
        <dbReference type="EnsemblMetazoa" id="CapteP220130"/>
    </source>
</evidence>
<dbReference type="GO" id="GO:0030496">
    <property type="term" value="C:midbody"/>
    <property type="evidence" value="ECO:0007669"/>
    <property type="project" value="TreeGrafter"/>
</dbReference>
<feature type="region of interest" description="Disordered" evidence="1">
    <location>
        <begin position="1743"/>
        <end position="1767"/>
    </location>
</feature>
<evidence type="ECO:0000313" key="5">
    <source>
        <dbReference type="Proteomes" id="UP000014760"/>
    </source>
</evidence>
<reference evidence="5" key="1">
    <citation type="submission" date="2012-12" db="EMBL/GenBank/DDBJ databases">
        <authorList>
            <person name="Hellsten U."/>
            <person name="Grimwood J."/>
            <person name="Chapman J.A."/>
            <person name="Shapiro H."/>
            <person name="Aerts A."/>
            <person name="Otillar R.P."/>
            <person name="Terry A.Y."/>
            <person name="Boore J.L."/>
            <person name="Simakov O."/>
            <person name="Marletaz F."/>
            <person name="Cho S.-J."/>
            <person name="Edsinger-Gonzales E."/>
            <person name="Havlak P."/>
            <person name="Kuo D.-H."/>
            <person name="Larsson T."/>
            <person name="Lv J."/>
            <person name="Arendt D."/>
            <person name="Savage R."/>
            <person name="Osoegawa K."/>
            <person name="de Jong P."/>
            <person name="Lindberg D.R."/>
            <person name="Seaver E.C."/>
            <person name="Weisblat D.A."/>
            <person name="Putnam N.H."/>
            <person name="Grigoriev I.V."/>
            <person name="Rokhsar D.S."/>
        </authorList>
    </citation>
    <scope>NUCLEOTIDE SEQUENCE</scope>
    <source>
        <strain evidence="5">I ESC-2004</strain>
    </source>
</reference>
<feature type="compositionally biased region" description="Acidic residues" evidence="1">
    <location>
        <begin position="1551"/>
        <end position="1566"/>
    </location>
</feature>
<dbReference type="EMBL" id="KB300511">
    <property type="protein sequence ID" value="ELU06637.1"/>
    <property type="molecule type" value="Genomic_DNA"/>
</dbReference>
<name>R7URV3_CAPTE</name>
<dbReference type="SUPFAM" id="SSF50370">
    <property type="entry name" value="Ricin B-like lectins"/>
    <property type="match status" value="1"/>
</dbReference>
<dbReference type="Proteomes" id="UP000014760">
    <property type="component" value="Unassembled WGS sequence"/>
</dbReference>
<evidence type="ECO:0000313" key="3">
    <source>
        <dbReference type="EMBL" id="ELU06637.1"/>
    </source>
</evidence>
<feature type="compositionally biased region" description="Basic residues" evidence="1">
    <location>
        <begin position="1749"/>
        <end position="1762"/>
    </location>
</feature>
<dbReference type="Gene3D" id="2.80.10.50">
    <property type="match status" value="1"/>
</dbReference>
<feature type="region of interest" description="Disordered" evidence="1">
    <location>
        <begin position="2025"/>
        <end position="2068"/>
    </location>
</feature>
<dbReference type="GO" id="GO:1902412">
    <property type="term" value="P:regulation of mitotic cytokinesis"/>
    <property type="evidence" value="ECO:0007669"/>
    <property type="project" value="InterPro"/>
</dbReference>
<dbReference type="PANTHER" id="PTHR46302">
    <property type="entry name" value="DOUBLECORTIN DOMAIN-CONTAINING PROTEIN 1"/>
    <property type="match status" value="1"/>
</dbReference>
<dbReference type="InterPro" id="IPR036572">
    <property type="entry name" value="Doublecortin_dom_sf"/>
</dbReference>
<feature type="compositionally biased region" description="Polar residues" evidence="1">
    <location>
        <begin position="133"/>
        <end position="149"/>
    </location>
</feature>
<dbReference type="STRING" id="283909.R7URV3"/>
<dbReference type="Pfam" id="PF24478">
    <property type="entry name" value="DCX2_DCDC1"/>
    <property type="match status" value="2"/>
</dbReference>
<feature type="region of interest" description="Disordered" evidence="1">
    <location>
        <begin position="1529"/>
        <end position="1570"/>
    </location>
</feature>
<organism evidence="3">
    <name type="scientific">Capitella teleta</name>
    <name type="common">Polychaete worm</name>
    <dbReference type="NCBI Taxonomy" id="283909"/>
    <lineage>
        <taxon>Eukaryota</taxon>
        <taxon>Metazoa</taxon>
        <taxon>Spiralia</taxon>
        <taxon>Lophotrochozoa</taxon>
        <taxon>Annelida</taxon>
        <taxon>Polychaeta</taxon>
        <taxon>Sedentaria</taxon>
        <taxon>Scolecida</taxon>
        <taxon>Capitellidae</taxon>
        <taxon>Capitella</taxon>
    </lineage>
</organism>
<feature type="domain" description="Doublecortin" evidence="2">
    <location>
        <begin position="173"/>
        <end position="244"/>
    </location>
</feature>
<evidence type="ECO:0000259" key="2">
    <source>
        <dbReference type="PROSITE" id="PS50309"/>
    </source>
</evidence>
<reference evidence="3 5" key="2">
    <citation type="journal article" date="2013" name="Nature">
        <title>Insights into bilaterian evolution from three spiralian genomes.</title>
        <authorList>
            <person name="Simakov O."/>
            <person name="Marletaz F."/>
            <person name="Cho S.J."/>
            <person name="Edsinger-Gonzales E."/>
            <person name="Havlak P."/>
            <person name="Hellsten U."/>
            <person name="Kuo D.H."/>
            <person name="Larsson T."/>
            <person name="Lv J."/>
            <person name="Arendt D."/>
            <person name="Savage R."/>
            <person name="Osoegawa K."/>
            <person name="de Jong P."/>
            <person name="Grimwood J."/>
            <person name="Chapman J.A."/>
            <person name="Shapiro H."/>
            <person name="Aerts A."/>
            <person name="Otillar R.P."/>
            <person name="Terry A.Y."/>
            <person name="Boore J.L."/>
            <person name="Grigoriev I.V."/>
            <person name="Lindberg D.R."/>
            <person name="Seaver E.C."/>
            <person name="Weisblat D.A."/>
            <person name="Putnam N.H."/>
            <person name="Rokhsar D.S."/>
        </authorList>
    </citation>
    <scope>NUCLEOTIDE SEQUENCE</scope>
    <source>
        <strain evidence="3 5">I ESC-2004</strain>
    </source>
</reference>
<dbReference type="EnsemblMetazoa" id="CapteT220130">
    <property type="protein sequence ID" value="CapteP220130"/>
    <property type="gene ID" value="CapteG220130"/>
</dbReference>
<reference evidence="4" key="3">
    <citation type="submission" date="2015-06" db="UniProtKB">
        <authorList>
            <consortium name="EnsemblMetazoa"/>
        </authorList>
    </citation>
    <scope>IDENTIFICATION</scope>
</reference>
<dbReference type="CDD" id="cd17156">
    <property type="entry name" value="DCX1_DCDC5"/>
    <property type="match status" value="1"/>
</dbReference>
<dbReference type="HOGENOM" id="CLU_002381_0_0_1"/>
<dbReference type="CDD" id="cd17155">
    <property type="entry name" value="DCX_DCDC1"/>
    <property type="match status" value="1"/>
</dbReference>
<dbReference type="OrthoDB" id="9999986at2759"/>
<protein>
    <recommendedName>
        <fullName evidence="2">Doublecortin domain-containing protein</fullName>
    </recommendedName>
</protein>